<dbReference type="AlphaFoldDB" id="A0ABD3P9Y5"/>
<feature type="compositionally biased region" description="Low complexity" evidence="1">
    <location>
        <begin position="62"/>
        <end position="79"/>
    </location>
</feature>
<name>A0ABD3P9Y5_9STRA</name>
<evidence type="ECO:0000313" key="3">
    <source>
        <dbReference type="Proteomes" id="UP001530315"/>
    </source>
</evidence>
<gene>
    <name evidence="2" type="ORF">ACHAW5_006232</name>
</gene>
<sequence>MTYGQVFLDVELLVKGLAESKTFQRMAVHADRHVQKFKKEGLEHVNVQMDELHKRATRAAYSTSSARNFASSSSSSSSRAGGGVGGGGGALEPPQRPLGGILGFFSALGKVIRRDLGISVDK</sequence>
<protein>
    <submittedName>
        <fullName evidence="2">Uncharacterized protein</fullName>
    </submittedName>
</protein>
<organism evidence="2 3">
    <name type="scientific">Stephanodiscus triporus</name>
    <dbReference type="NCBI Taxonomy" id="2934178"/>
    <lineage>
        <taxon>Eukaryota</taxon>
        <taxon>Sar</taxon>
        <taxon>Stramenopiles</taxon>
        <taxon>Ochrophyta</taxon>
        <taxon>Bacillariophyta</taxon>
        <taxon>Coscinodiscophyceae</taxon>
        <taxon>Thalassiosirophycidae</taxon>
        <taxon>Stephanodiscales</taxon>
        <taxon>Stephanodiscaceae</taxon>
        <taxon>Stephanodiscus</taxon>
    </lineage>
</organism>
<dbReference type="EMBL" id="JALLAZ020000913">
    <property type="protein sequence ID" value="KAL3784910.1"/>
    <property type="molecule type" value="Genomic_DNA"/>
</dbReference>
<comment type="caution">
    <text evidence="2">The sequence shown here is derived from an EMBL/GenBank/DDBJ whole genome shotgun (WGS) entry which is preliminary data.</text>
</comment>
<keyword evidence="3" id="KW-1185">Reference proteome</keyword>
<accession>A0ABD3P9Y5</accession>
<evidence type="ECO:0000313" key="2">
    <source>
        <dbReference type="EMBL" id="KAL3784910.1"/>
    </source>
</evidence>
<evidence type="ECO:0000256" key="1">
    <source>
        <dbReference type="SAM" id="MobiDB-lite"/>
    </source>
</evidence>
<feature type="compositionally biased region" description="Gly residues" evidence="1">
    <location>
        <begin position="80"/>
        <end position="90"/>
    </location>
</feature>
<dbReference type="Proteomes" id="UP001530315">
    <property type="component" value="Unassembled WGS sequence"/>
</dbReference>
<feature type="region of interest" description="Disordered" evidence="1">
    <location>
        <begin position="62"/>
        <end position="92"/>
    </location>
</feature>
<proteinExistence type="predicted"/>
<reference evidence="2 3" key="1">
    <citation type="submission" date="2024-10" db="EMBL/GenBank/DDBJ databases">
        <title>Updated reference genomes for cyclostephanoid diatoms.</title>
        <authorList>
            <person name="Roberts W.R."/>
            <person name="Alverson A.J."/>
        </authorList>
    </citation>
    <scope>NUCLEOTIDE SEQUENCE [LARGE SCALE GENOMIC DNA]</scope>
    <source>
        <strain evidence="2 3">AJA276-08</strain>
    </source>
</reference>